<evidence type="ECO:0000313" key="2">
    <source>
        <dbReference type="Proteomes" id="UP001055811"/>
    </source>
</evidence>
<sequence>MVLIEEGRQKLQRPVQGLHRDSASAPSALHVTNNSDSAPKYDDNRDRRRQADARRGSNDRRQGVIGGTTGGEMVGVQPNRGSGPPHQ</sequence>
<proteinExistence type="predicted"/>
<reference evidence="1 2" key="2">
    <citation type="journal article" date="2022" name="Mol. Ecol. Resour.">
        <title>The genomes of chicory, endive, great burdock and yacon provide insights into Asteraceae paleo-polyploidization history and plant inulin production.</title>
        <authorList>
            <person name="Fan W."/>
            <person name="Wang S."/>
            <person name="Wang H."/>
            <person name="Wang A."/>
            <person name="Jiang F."/>
            <person name="Liu H."/>
            <person name="Zhao H."/>
            <person name="Xu D."/>
            <person name="Zhang Y."/>
        </authorList>
    </citation>
    <scope>NUCLEOTIDE SEQUENCE [LARGE SCALE GENOMIC DNA]</scope>
    <source>
        <strain evidence="2">cv. Punajuju</strain>
        <tissue evidence="1">Leaves</tissue>
    </source>
</reference>
<name>A0ACB9AI23_CICIN</name>
<accession>A0ACB9AI23</accession>
<keyword evidence="2" id="KW-1185">Reference proteome</keyword>
<dbReference type="EMBL" id="CM042015">
    <property type="protein sequence ID" value="KAI3709343.1"/>
    <property type="molecule type" value="Genomic_DNA"/>
</dbReference>
<comment type="caution">
    <text evidence="1">The sequence shown here is derived from an EMBL/GenBank/DDBJ whole genome shotgun (WGS) entry which is preliminary data.</text>
</comment>
<dbReference type="Proteomes" id="UP001055811">
    <property type="component" value="Linkage Group LG07"/>
</dbReference>
<protein>
    <submittedName>
        <fullName evidence="1">Uncharacterized protein</fullName>
    </submittedName>
</protein>
<organism evidence="1 2">
    <name type="scientific">Cichorium intybus</name>
    <name type="common">Chicory</name>
    <dbReference type="NCBI Taxonomy" id="13427"/>
    <lineage>
        <taxon>Eukaryota</taxon>
        <taxon>Viridiplantae</taxon>
        <taxon>Streptophyta</taxon>
        <taxon>Embryophyta</taxon>
        <taxon>Tracheophyta</taxon>
        <taxon>Spermatophyta</taxon>
        <taxon>Magnoliopsida</taxon>
        <taxon>eudicotyledons</taxon>
        <taxon>Gunneridae</taxon>
        <taxon>Pentapetalae</taxon>
        <taxon>asterids</taxon>
        <taxon>campanulids</taxon>
        <taxon>Asterales</taxon>
        <taxon>Asteraceae</taxon>
        <taxon>Cichorioideae</taxon>
        <taxon>Cichorieae</taxon>
        <taxon>Cichoriinae</taxon>
        <taxon>Cichorium</taxon>
    </lineage>
</organism>
<reference evidence="2" key="1">
    <citation type="journal article" date="2022" name="Mol. Ecol. Resour.">
        <title>The genomes of chicory, endive, great burdock and yacon provide insights into Asteraceae palaeo-polyploidization history and plant inulin production.</title>
        <authorList>
            <person name="Fan W."/>
            <person name="Wang S."/>
            <person name="Wang H."/>
            <person name="Wang A."/>
            <person name="Jiang F."/>
            <person name="Liu H."/>
            <person name="Zhao H."/>
            <person name="Xu D."/>
            <person name="Zhang Y."/>
        </authorList>
    </citation>
    <scope>NUCLEOTIDE SEQUENCE [LARGE SCALE GENOMIC DNA]</scope>
    <source>
        <strain evidence="2">cv. Punajuju</strain>
    </source>
</reference>
<gene>
    <name evidence="1" type="ORF">L2E82_39103</name>
</gene>
<evidence type="ECO:0000313" key="1">
    <source>
        <dbReference type="EMBL" id="KAI3709343.1"/>
    </source>
</evidence>